<sequence length="277" mass="30041">MNKKLIPISILISISLIAISFFYRNGLEEKEAEAVPSPGGFVLPVKWGDLGDRLVGTGVIDVEKFQALYSNRGGMSEETSDLFAKGGNLVMTPENSGEVLNLLWAFGLANKNPILENGPMTDLRYGGPGNFASTGGWTLSRGDAMEHYSRHEFVVLTEEQQGLVERVSKNIYRPCCGNSTYFPDCNHGMAMLGLLELMAVQGTGEEEMYRAALQVNSSWFPDTYRVIAGYLESKGQSLEAADPKEILGPNFSSYSGFNRILAEFNPPEGAGGGSCGV</sequence>
<feature type="transmembrane region" description="Helical" evidence="1">
    <location>
        <begin position="6"/>
        <end position="23"/>
    </location>
</feature>
<reference evidence="2 3" key="1">
    <citation type="journal article" date="2016" name="Nat. Commun.">
        <title>Thousands of microbial genomes shed light on interconnected biogeochemical processes in an aquifer system.</title>
        <authorList>
            <person name="Anantharaman K."/>
            <person name="Brown C.T."/>
            <person name="Hug L.A."/>
            <person name="Sharon I."/>
            <person name="Castelle C.J."/>
            <person name="Probst A.J."/>
            <person name="Thomas B.C."/>
            <person name="Singh A."/>
            <person name="Wilkins M.J."/>
            <person name="Karaoz U."/>
            <person name="Brodie E.L."/>
            <person name="Williams K.H."/>
            <person name="Hubbard S.S."/>
            <person name="Banfield J.F."/>
        </authorList>
    </citation>
    <scope>NUCLEOTIDE SEQUENCE [LARGE SCALE GENOMIC DNA]</scope>
</reference>
<dbReference type="AlphaFoldDB" id="A0A1F6BR13"/>
<name>A0A1F6BR13_9BACT</name>
<keyword evidence="1" id="KW-1133">Transmembrane helix</keyword>
<gene>
    <name evidence="2" type="ORF">A2127_00215</name>
</gene>
<evidence type="ECO:0000313" key="2">
    <source>
        <dbReference type="EMBL" id="OGG39374.1"/>
    </source>
</evidence>
<comment type="caution">
    <text evidence="2">The sequence shown here is derived from an EMBL/GenBank/DDBJ whole genome shotgun (WGS) entry which is preliminary data.</text>
</comment>
<keyword evidence="1" id="KW-0812">Transmembrane</keyword>
<organism evidence="2 3">
    <name type="scientific">Candidatus Jorgensenbacteria bacterium GWC1_48_12</name>
    <dbReference type="NCBI Taxonomy" id="1798469"/>
    <lineage>
        <taxon>Bacteria</taxon>
        <taxon>Candidatus Joergenseniibacteriota</taxon>
    </lineage>
</organism>
<dbReference type="EMBL" id="MFKI01000013">
    <property type="protein sequence ID" value="OGG39374.1"/>
    <property type="molecule type" value="Genomic_DNA"/>
</dbReference>
<keyword evidence="1" id="KW-0472">Membrane</keyword>
<evidence type="ECO:0000313" key="3">
    <source>
        <dbReference type="Proteomes" id="UP000179324"/>
    </source>
</evidence>
<dbReference type="Proteomes" id="UP000179324">
    <property type="component" value="Unassembled WGS sequence"/>
</dbReference>
<evidence type="ECO:0000256" key="1">
    <source>
        <dbReference type="SAM" id="Phobius"/>
    </source>
</evidence>
<protein>
    <submittedName>
        <fullName evidence="2">Uncharacterized protein</fullName>
    </submittedName>
</protein>
<accession>A0A1F6BR13</accession>
<proteinExistence type="predicted"/>